<feature type="region of interest" description="Disordered" evidence="1">
    <location>
        <begin position="619"/>
        <end position="669"/>
    </location>
</feature>
<feature type="region of interest" description="Disordered" evidence="1">
    <location>
        <begin position="98"/>
        <end position="118"/>
    </location>
</feature>
<evidence type="ECO:0000313" key="3">
    <source>
        <dbReference type="EMBL" id="EKG19887.1"/>
    </source>
</evidence>
<evidence type="ECO:0000256" key="1">
    <source>
        <dbReference type="SAM" id="MobiDB-lite"/>
    </source>
</evidence>
<dbReference type="EMBL" id="AHHD01000102">
    <property type="protein sequence ID" value="EKG19887.1"/>
    <property type="molecule type" value="Genomic_DNA"/>
</dbReference>
<organism evidence="3 4">
    <name type="scientific">Macrophomina phaseolina (strain MS6)</name>
    <name type="common">Charcoal rot fungus</name>
    <dbReference type="NCBI Taxonomy" id="1126212"/>
    <lineage>
        <taxon>Eukaryota</taxon>
        <taxon>Fungi</taxon>
        <taxon>Dikarya</taxon>
        <taxon>Ascomycota</taxon>
        <taxon>Pezizomycotina</taxon>
        <taxon>Dothideomycetes</taxon>
        <taxon>Dothideomycetes incertae sedis</taxon>
        <taxon>Botryosphaeriales</taxon>
        <taxon>Botryosphaeriaceae</taxon>
        <taxon>Macrophomina</taxon>
    </lineage>
</organism>
<dbReference type="Proteomes" id="UP000007129">
    <property type="component" value="Unassembled WGS sequence"/>
</dbReference>
<dbReference type="HOGENOM" id="CLU_395374_0_0_1"/>
<feature type="compositionally biased region" description="Low complexity" evidence="1">
    <location>
        <begin position="657"/>
        <end position="668"/>
    </location>
</feature>
<proteinExistence type="predicted"/>
<evidence type="ECO:0000313" key="4">
    <source>
        <dbReference type="Proteomes" id="UP000007129"/>
    </source>
</evidence>
<feature type="compositionally biased region" description="Low complexity" evidence="1">
    <location>
        <begin position="619"/>
        <end position="648"/>
    </location>
</feature>
<protein>
    <submittedName>
        <fullName evidence="3">Uncharacterized protein</fullName>
    </submittedName>
</protein>
<keyword evidence="2" id="KW-0732">Signal</keyword>
<evidence type="ECO:0000256" key="2">
    <source>
        <dbReference type="SAM" id="SignalP"/>
    </source>
</evidence>
<dbReference type="AlphaFoldDB" id="K2S4D4"/>
<dbReference type="OrthoDB" id="10623559at2759"/>
<comment type="caution">
    <text evidence="3">The sequence shown here is derived from an EMBL/GenBank/DDBJ whole genome shotgun (WGS) entry which is preliminary data.</text>
</comment>
<dbReference type="InParanoid" id="K2S4D4"/>
<reference evidence="3 4" key="1">
    <citation type="journal article" date="2012" name="BMC Genomics">
        <title>Tools to kill: Genome of one of the most destructive plant pathogenic fungi Macrophomina phaseolina.</title>
        <authorList>
            <person name="Islam M.S."/>
            <person name="Haque M.S."/>
            <person name="Islam M.M."/>
            <person name="Emdad E.M."/>
            <person name="Halim A."/>
            <person name="Hossen Q.M.M."/>
            <person name="Hossain M.Z."/>
            <person name="Ahmed B."/>
            <person name="Rahim S."/>
            <person name="Rahman M.S."/>
            <person name="Alam M.M."/>
            <person name="Hou S."/>
            <person name="Wan X."/>
            <person name="Saito J.A."/>
            <person name="Alam M."/>
        </authorList>
    </citation>
    <scope>NUCLEOTIDE SEQUENCE [LARGE SCALE GENOMIC DNA]</scope>
    <source>
        <strain evidence="3 4">MS6</strain>
    </source>
</reference>
<feature type="region of interest" description="Disordered" evidence="1">
    <location>
        <begin position="562"/>
        <end position="583"/>
    </location>
</feature>
<accession>K2S4D4</accession>
<dbReference type="VEuPathDB" id="FungiDB:MPH_02814"/>
<sequence length="697" mass="70171">MASFPLALMAFLLALLFGVHVNAGEASSLLTITGIVPDPDIIHNYTLTGAYTTYPSSSPIVTSLSESATGYGSSAATSSLPAIASSVVTNLPAVTPSLSESVSNHGSSNPTSSSANTKATSYSYKSLSSTWNPSSMSLFFGSSSSISVSSIPTPTFTTTTISGIGPTASTTTVSGPTRPSSIVSTVVITVTASHPSAPSSATSSQDISPSYATTVTVWVPAGSSSTVPALTSPASLVTVTVTVRPPLATSSAIVSPAKLSARDLAPASANSDTSTVTARISTVVVYTIVTTEVTAVETSVATSLSASSLTDLKSSTGAVASTEHTVVTSTAFTTTTATVTPSYMNSTSSAAFNHSTTTTSASTTSTTSSTTLSSGPVLITELSFTYTAPPPSTVYVTVSPSPSTTTAADLASNSSAHFSKRAFGYHRRASSPSGYSTPLVFTEYSWPTFPFTPEPATPSPNPTLGARDYRVTSISIVSGDVTVVTAMGSSTTFPVALITNSAAMIPSTCERYLASTVESGSTTWGTYVARDCTGVTVPAVAQAAETGSTYTITSAATVVAWTTSTESDSSPTTTISSTSTTTSTANNACDGLSTITITVQSTPPISTFSTTIYVNGTSYSSDSSDGASTADPASTAVHRSSSATAPRAPISPPSTPTTPVTPGSPTPTVFNGSAETIKSGSISGLLVILALVSVFAQ</sequence>
<gene>
    <name evidence="3" type="ORF">MPH_02814</name>
</gene>
<feature type="compositionally biased region" description="Low complexity" evidence="1">
    <location>
        <begin position="101"/>
        <end position="118"/>
    </location>
</feature>
<feature type="signal peptide" evidence="2">
    <location>
        <begin position="1"/>
        <end position="26"/>
    </location>
</feature>
<name>K2S4D4_MACPH</name>
<feature type="chain" id="PRO_5003864251" evidence="2">
    <location>
        <begin position="27"/>
        <end position="697"/>
    </location>
</feature>
<feature type="region of interest" description="Disordered" evidence="1">
    <location>
        <begin position="353"/>
        <end position="373"/>
    </location>
</feature>